<feature type="region of interest" description="Disordered" evidence="1">
    <location>
        <begin position="1"/>
        <end position="58"/>
    </location>
</feature>
<gene>
    <name evidence="2" type="primary">WBGene00283445</name>
</gene>
<dbReference type="AlphaFoldDB" id="A0A2A6CA57"/>
<dbReference type="EnsemblMetazoa" id="PPA45076.1">
    <property type="protein sequence ID" value="PPA45076.1"/>
    <property type="gene ID" value="WBGene00283445"/>
</dbReference>
<accession>A0A2A6CA57</accession>
<sequence length="80" mass="9133">MRELVEETKGESSLGSITICREEGEEGKGKEEKGGEEKEEEEKERKNPKDSFTAGRLEMKHREKGIRLVNRIEIDSLVTV</sequence>
<reference evidence="3" key="1">
    <citation type="journal article" date="2008" name="Nat. Genet.">
        <title>The Pristionchus pacificus genome provides a unique perspective on nematode lifestyle and parasitism.</title>
        <authorList>
            <person name="Dieterich C."/>
            <person name="Clifton S.W."/>
            <person name="Schuster L.N."/>
            <person name="Chinwalla A."/>
            <person name="Delehaunty K."/>
            <person name="Dinkelacker I."/>
            <person name="Fulton L."/>
            <person name="Fulton R."/>
            <person name="Godfrey J."/>
            <person name="Minx P."/>
            <person name="Mitreva M."/>
            <person name="Roeseler W."/>
            <person name="Tian H."/>
            <person name="Witte H."/>
            <person name="Yang S.P."/>
            <person name="Wilson R.K."/>
            <person name="Sommer R.J."/>
        </authorList>
    </citation>
    <scope>NUCLEOTIDE SEQUENCE [LARGE SCALE GENOMIC DNA]</scope>
    <source>
        <strain evidence="3">PS312</strain>
    </source>
</reference>
<proteinExistence type="predicted"/>
<keyword evidence="3" id="KW-1185">Reference proteome</keyword>
<evidence type="ECO:0000256" key="1">
    <source>
        <dbReference type="SAM" id="MobiDB-lite"/>
    </source>
</evidence>
<organism evidence="2 3">
    <name type="scientific">Pristionchus pacificus</name>
    <name type="common">Parasitic nematode worm</name>
    <dbReference type="NCBI Taxonomy" id="54126"/>
    <lineage>
        <taxon>Eukaryota</taxon>
        <taxon>Metazoa</taxon>
        <taxon>Ecdysozoa</taxon>
        <taxon>Nematoda</taxon>
        <taxon>Chromadorea</taxon>
        <taxon>Rhabditida</taxon>
        <taxon>Rhabditina</taxon>
        <taxon>Diplogasteromorpha</taxon>
        <taxon>Diplogasteroidea</taxon>
        <taxon>Neodiplogasteridae</taxon>
        <taxon>Pristionchus</taxon>
    </lineage>
</organism>
<evidence type="ECO:0000313" key="2">
    <source>
        <dbReference type="EnsemblMetazoa" id="PPA45076.1"/>
    </source>
</evidence>
<feature type="compositionally biased region" description="Basic and acidic residues" evidence="1">
    <location>
        <begin position="20"/>
        <end position="36"/>
    </location>
</feature>
<evidence type="ECO:0000313" key="3">
    <source>
        <dbReference type="Proteomes" id="UP000005239"/>
    </source>
</evidence>
<dbReference type="Proteomes" id="UP000005239">
    <property type="component" value="Unassembled WGS sequence"/>
</dbReference>
<name>A0A2A6CA57_PRIPA</name>
<protein>
    <submittedName>
        <fullName evidence="2">Uncharacterized protein</fullName>
    </submittedName>
</protein>
<feature type="compositionally biased region" description="Basic and acidic residues" evidence="1">
    <location>
        <begin position="1"/>
        <end position="10"/>
    </location>
</feature>
<reference evidence="2" key="2">
    <citation type="submission" date="2022-06" db="UniProtKB">
        <authorList>
            <consortium name="EnsemblMetazoa"/>
        </authorList>
    </citation>
    <scope>IDENTIFICATION</scope>
    <source>
        <strain evidence="2">PS312</strain>
    </source>
</reference>
<accession>A0A8R1Z1T3</accession>